<evidence type="ECO:0000256" key="6">
    <source>
        <dbReference type="ARBA" id="ARBA00023136"/>
    </source>
</evidence>
<dbReference type="Pfam" id="PF02417">
    <property type="entry name" value="Chromate_transp"/>
    <property type="match status" value="1"/>
</dbReference>
<evidence type="ECO:0000313" key="8">
    <source>
        <dbReference type="EMBL" id="KAA2213963.1"/>
    </source>
</evidence>
<dbReference type="InterPro" id="IPR052518">
    <property type="entry name" value="CHR_Transporter"/>
</dbReference>
<feature type="transmembrane region" description="Helical" evidence="7">
    <location>
        <begin position="72"/>
        <end position="95"/>
    </location>
</feature>
<evidence type="ECO:0000256" key="1">
    <source>
        <dbReference type="ARBA" id="ARBA00004651"/>
    </source>
</evidence>
<dbReference type="GO" id="GO:0015109">
    <property type="term" value="F:chromate transmembrane transporter activity"/>
    <property type="evidence" value="ECO:0007669"/>
    <property type="project" value="InterPro"/>
</dbReference>
<evidence type="ECO:0000256" key="2">
    <source>
        <dbReference type="ARBA" id="ARBA00005262"/>
    </source>
</evidence>
<reference evidence="8 9" key="1">
    <citation type="journal article" date="2015" name="Int. J. Syst. Evol. Microbiol.">
        <title>Roseomonas oryzae sp. nov., isolated from paddy rhizosphere soil.</title>
        <authorList>
            <person name="Ramaprasad E.V."/>
            <person name="Sasikala Ch."/>
            <person name="Ramana Ch.V."/>
        </authorList>
    </citation>
    <scope>NUCLEOTIDE SEQUENCE [LARGE SCALE GENOMIC DNA]</scope>
    <source>
        <strain evidence="8 9">KCTC 42542</strain>
    </source>
</reference>
<keyword evidence="5 7" id="KW-1133">Transmembrane helix</keyword>
<proteinExistence type="inferred from homology"/>
<gene>
    <name evidence="8" type="ORF">F0Q34_07930</name>
</gene>
<evidence type="ECO:0000256" key="4">
    <source>
        <dbReference type="ARBA" id="ARBA00022692"/>
    </source>
</evidence>
<sequence length="174" mass="18507">MEHPFWRILLVFLPLSFLTVGGGQSIVSDIHRQAVDVQGWMSDARFLELFAISRLTPGPGALLSPMVAFDAMGVWGALVAAFAIFTPSSILVWGLAGLWRRTRGAAWQKAVERGLAPVAAGMILAAGATLLSVAEGGWLAWAVAAISTLLLMTTRASPFVLLPAGALVFWMVFG</sequence>
<dbReference type="OrthoDB" id="556585at2"/>
<dbReference type="Proteomes" id="UP000322110">
    <property type="component" value="Unassembled WGS sequence"/>
</dbReference>
<dbReference type="InterPro" id="IPR003370">
    <property type="entry name" value="Chromate_transpt"/>
</dbReference>
<dbReference type="EMBL" id="VUKA01000002">
    <property type="protein sequence ID" value="KAA2213963.1"/>
    <property type="molecule type" value="Genomic_DNA"/>
</dbReference>
<protein>
    <submittedName>
        <fullName evidence="8">Chromate transporter</fullName>
    </submittedName>
</protein>
<comment type="caution">
    <text evidence="8">The sequence shown here is derived from an EMBL/GenBank/DDBJ whole genome shotgun (WGS) entry which is preliminary data.</text>
</comment>
<evidence type="ECO:0000256" key="3">
    <source>
        <dbReference type="ARBA" id="ARBA00022475"/>
    </source>
</evidence>
<evidence type="ECO:0000256" key="5">
    <source>
        <dbReference type="ARBA" id="ARBA00022989"/>
    </source>
</evidence>
<keyword evidence="9" id="KW-1185">Reference proteome</keyword>
<dbReference type="AlphaFoldDB" id="A0A5B2TIM1"/>
<organism evidence="8 9">
    <name type="scientific">Teichococcus oryzae</name>
    <dbReference type="NCBI Taxonomy" id="1608942"/>
    <lineage>
        <taxon>Bacteria</taxon>
        <taxon>Pseudomonadati</taxon>
        <taxon>Pseudomonadota</taxon>
        <taxon>Alphaproteobacteria</taxon>
        <taxon>Acetobacterales</taxon>
        <taxon>Roseomonadaceae</taxon>
        <taxon>Roseomonas</taxon>
    </lineage>
</organism>
<keyword evidence="6 7" id="KW-0472">Membrane</keyword>
<dbReference type="GO" id="GO:0005886">
    <property type="term" value="C:plasma membrane"/>
    <property type="evidence" value="ECO:0007669"/>
    <property type="project" value="UniProtKB-SubCell"/>
</dbReference>
<name>A0A5B2TIM1_9PROT</name>
<evidence type="ECO:0000313" key="9">
    <source>
        <dbReference type="Proteomes" id="UP000322110"/>
    </source>
</evidence>
<dbReference type="PANTHER" id="PTHR43663:SF1">
    <property type="entry name" value="CHROMATE TRANSPORTER"/>
    <property type="match status" value="1"/>
</dbReference>
<keyword evidence="3" id="KW-1003">Cell membrane</keyword>
<accession>A0A5B2TIM1</accession>
<dbReference type="RefSeq" id="WP_149811619.1">
    <property type="nucleotide sequence ID" value="NZ_VUKA01000002.1"/>
</dbReference>
<keyword evidence="4 7" id="KW-0812">Transmembrane</keyword>
<feature type="transmembrane region" description="Helical" evidence="7">
    <location>
        <begin position="115"/>
        <end position="134"/>
    </location>
</feature>
<dbReference type="PANTHER" id="PTHR43663">
    <property type="entry name" value="CHROMATE TRANSPORT PROTEIN-RELATED"/>
    <property type="match status" value="1"/>
</dbReference>
<evidence type="ECO:0000256" key="7">
    <source>
        <dbReference type="SAM" id="Phobius"/>
    </source>
</evidence>
<feature type="transmembrane region" description="Helical" evidence="7">
    <location>
        <begin position="140"/>
        <end position="173"/>
    </location>
</feature>
<comment type="similarity">
    <text evidence="2">Belongs to the chromate ion transporter (CHR) (TC 2.A.51) family.</text>
</comment>
<comment type="subcellular location">
    <subcellularLocation>
        <location evidence="1">Cell membrane</location>
        <topology evidence="1">Multi-pass membrane protein</topology>
    </subcellularLocation>
</comment>